<dbReference type="InterPro" id="IPR009110">
    <property type="entry name" value="Nuc_rcpt_coact"/>
</dbReference>
<evidence type="ECO:0000259" key="32">
    <source>
        <dbReference type="PROSITE" id="PS50952"/>
    </source>
</evidence>
<evidence type="ECO:0000256" key="11">
    <source>
        <dbReference type="ARBA" id="ARBA00022771"/>
    </source>
</evidence>
<feature type="zinc finger region" description="TAZ-type" evidence="26">
    <location>
        <begin position="445"/>
        <end position="533"/>
    </location>
</feature>
<dbReference type="CDD" id="cd15802">
    <property type="entry name" value="RING_CBP-p300"/>
    <property type="match status" value="1"/>
</dbReference>
<evidence type="ECO:0000259" key="30">
    <source>
        <dbReference type="PROSITE" id="PS50134"/>
    </source>
</evidence>
<feature type="region of interest" description="Disordered" evidence="28">
    <location>
        <begin position="1978"/>
        <end position="1997"/>
    </location>
</feature>
<feature type="region of interest" description="Disordered" evidence="28">
    <location>
        <begin position="33"/>
        <end position="76"/>
    </location>
</feature>
<evidence type="ECO:0000256" key="13">
    <source>
        <dbReference type="ARBA" id="ARBA00022843"/>
    </source>
</evidence>
<dbReference type="Pfam" id="PF08214">
    <property type="entry name" value="HAT_KAT11"/>
    <property type="match status" value="1"/>
</dbReference>
<feature type="region of interest" description="Disordered" evidence="28">
    <location>
        <begin position="1701"/>
        <end position="1720"/>
    </location>
</feature>
<dbReference type="PROSITE" id="PS50135">
    <property type="entry name" value="ZF_ZZ_2"/>
    <property type="match status" value="1"/>
</dbReference>
<keyword evidence="20" id="KW-0804">Transcription</keyword>
<dbReference type="EC" id="2.3.1.48" evidence="3"/>
<dbReference type="Gene3D" id="1.10.246.20">
    <property type="entry name" value="Coactivator CBP, KIX domain"/>
    <property type="match status" value="1"/>
</dbReference>
<dbReference type="GO" id="GO:0008270">
    <property type="term" value="F:zinc ion binding"/>
    <property type="evidence" value="ECO:0007669"/>
    <property type="project" value="UniProtKB-KW"/>
</dbReference>
<dbReference type="PROSITE" id="PS01357">
    <property type="entry name" value="ZF_ZZ_1"/>
    <property type="match status" value="1"/>
</dbReference>
<feature type="compositionally biased region" description="Gly residues" evidence="28">
    <location>
        <begin position="2335"/>
        <end position="2369"/>
    </location>
</feature>
<dbReference type="Pfam" id="PF00439">
    <property type="entry name" value="Bromodomain"/>
    <property type="match status" value="1"/>
</dbReference>
<dbReference type="InterPro" id="IPR036427">
    <property type="entry name" value="Bromodomain-like_sf"/>
</dbReference>
<dbReference type="InterPro" id="IPR043145">
    <property type="entry name" value="Znf_ZZ_sf"/>
</dbReference>
<keyword evidence="16" id="KW-0805">Transcription regulation</keyword>
<feature type="compositionally biased region" description="Basic residues" evidence="28">
    <location>
        <begin position="1532"/>
        <end position="1558"/>
    </location>
</feature>
<evidence type="ECO:0000256" key="12">
    <source>
        <dbReference type="ARBA" id="ARBA00022833"/>
    </source>
</evidence>
<sequence>MGDGPVIKKPRATQDAAADFDFQSLENLLPDDLLVPDAGDNPGRPHENGLNGIADPVTAYSDNPSSFTGNNQNHAGTAATRNVNLTQLLASARHSQPIPLGLPLDNITSASNMAPSPALGTPPPPGQPGGQQQPGSSNALMNPRASPAALQNATSHRQSPQLPRTTTPGGHPNLQFTTNGGGGGGGGPPVNMGGGNAGGVSNSANGIPAGMNIFHNNMATYNGTEVSFHGHPQQQQPQQLLLNNGRMPFPNGHAQMNGQMGGGGYPGQNGSQPMMNGPSMMMNGPTQVPGGLARTSSAGNLAVHQQQQPAMVRAGAPPNQQIRMPNNSMQQHRPNMGPRPGMPSGSMNGPMGPQVSPGQNGVRLFSQQQQQQPNSFSPPPPLMNLNPVSPPMPNMMQQQQGSAGGGGMQIAMQNHAGQQQQQLALQQPMSVGPVQNQLSPPSVGDPEKRKIIQQQLVLLLHAHKCQRREQVQPDGTKRDCTLPHCRTMKNVLTHMTQCQAGKACQMPHCASSRQIIQHWKTCARSDCPVCLPLKQASDRQRPPGFEFPPGLGPMGQPMMQPAGAGGAGVAGNPAVNGNFPAMNGGGMNRPPGPANFGSGGNTAPGNQGMLRNSRDGAGIGIGNYQLLQGGGQQNVQQQFDNVLSPQSEGAPLTQAATLQRLMAPPTEHSILSTIQFSPQTVPTKDWHQSINMDLRNHLIHKLVQAIFPYKDPSALQDKRMNNLISYARKVEADMYETANTREEYYQFLAEKIYKIQKELEEKRLKRQNEKKPALLPNGQLALPDLGGGGIQGLAGFSGGGATAASPRGPPGLAGGPGVRPPMRPSAPGDFNGNNNALNDFMQRGGGQPGLNFPAPSPLGGNNGGSYQNGFGAGGMGGGYGTPQHQTNFDIMMQPKNEFGQEFRPNSAMSVGGGSLEGGQSQDDNGNYQMKQEPADGVGTSPKHQLPSDSQNSVKSEQESDHTGREEVPMRGSSSPSQALSGAPTSVQSSTTDSDTLKSEQDGAVVTHGGESSNETKMVLTGKDGKTPKKVHAPEELLNALTPLIDRLFYLDPEGVPFREPVNPEALYIPDYLNIIKTPMDLSTIKDKLENGKYDDPWQFSDDIWLMFTNAWTYNRKGSKVFKFCTKLSEVFESEVDPVMQRLGYCCGRRYVFQPQVLCCYGKQLCTIPRDTGYWSYQNRYTYCQRCFDEISGDTVTLGDDPSVPMTNIKKDLFQEMKNDQVDYEPFVHCKLCGRKDHQICVLHMDQIWPEGFVCECCLKQQNARRKDNRFSSKKLPPTKLGQHIENHINSYLQNKHVTEAGEVTIRVLSSCDKTVEIKPGMKHKFGATKEIAETFPYRTKAIFAFEDIDGTDVCFFGMHVQEYGSDCPPPNSRRVYIAYLDSVHFFRPKHVRTAVYHEILLSYINYCKNLGYTMAHIWACPPSEGDDYVFHSHPPEQKIPKPKRLQEWYRRMLDKGITDGIITEYKDILKHSMEDSVSCATELPYFEGDFWPNVMEECIKEVEQLELKEKEERHSLEDSDDSDDTSSEPGKGKKRPKKGQSSKKQKGSSKSASRKSNKKGLGGISANANILTQKIFNTMDKHKDVFFVVRLHPQQRQTSLPEIVDPDPLISCELMDGRDAFLTMSREKHYEFSSLRRTKFSTLAMLYELHTQQGQDRFVYTCNSCKAHVETRYQCSVCDDFDLCVPCYEKEGHPHKMDRLGMDLDDGSSAKDSKAQGANPKESRLIYLQKFIQSLVHTSQCRDANCRNPSCAKMKRFIAHTRGCKKKTNGQCPVCKQLIALCCYHAKQCNETKCVVPFCTNIKAKIKTQRQQQDLQRAHFNRRRNALMNQQIRMGPGQPPGSQDMSNNNHTSVPSPGSNNNVMPHGPVGGMKTQPSASALDAVRSVQEHARYQAQQIGGKGGMPQFGNQQFGGGKGMNMPGGVGSHPGLQSGMVGGGKGIAEQHFDQHFMTTSKPLMPTQSPPMGNRALPPVNQRWDGGAGGLQNPNGANMGPRGGVPNMMVQQGNQGTSLQPGQNPQYSVAHTRLLEALRQPESMEQKQVVTSILRSNPQLMALFLRNRNQQANMQQQGGGGILGGGGAVGDPGVRAAMMMQPQQQQQQPGGQTVAAFNRMPQPPLGQQQQRPPIMYAQNMPPNAQQQQQQQQFMQQGGSQMMNQLQQPRMQAPAGFPLNQSMGVNFSQAGPQQPSGGVRPRFAQAQPSQPQQQQQFLSNPNMGMGPPNSFSPHGGQQMTPQLQQQQSLDMNFALQQQQQQRIAGGGGPIRSPASALPVRSPQAQASPSLLQQQQGRQSTPGPGPSPSPRPLSGNAAAQAAAMVSAGGMHPSVSGGYMDSVDVMGGGGGQHGMQNTHGGGGSHGMGGPGSIQGGGGHGMDSLSSHQINMNGPMGMSLPSHYAHHQPASLTPQDHLNKFVDNL</sequence>
<feature type="region of interest" description="Disordered" evidence="28">
    <location>
        <begin position="330"/>
        <end position="360"/>
    </location>
</feature>
<dbReference type="SMART" id="SM01250">
    <property type="entry name" value="KAT11"/>
    <property type="match status" value="1"/>
</dbReference>
<dbReference type="Gene3D" id="1.20.1020.10">
    <property type="entry name" value="TAZ domain"/>
    <property type="match status" value="2"/>
</dbReference>
<dbReference type="SMART" id="SM00291">
    <property type="entry name" value="ZnF_ZZ"/>
    <property type="match status" value="1"/>
</dbReference>
<dbReference type="FunFam" id="3.30.60.90:FF:000003">
    <property type="entry name" value="E1A binding protein p300"/>
    <property type="match status" value="1"/>
</dbReference>
<reference evidence="35" key="1">
    <citation type="submission" date="2017-01" db="EMBL/GenBank/DDBJ databases">
        <title>Comparative genomics of anhydrobiosis in the tardigrade Hypsibius dujardini.</title>
        <authorList>
            <person name="Yoshida Y."/>
            <person name="Koutsovoulos G."/>
            <person name="Laetsch D."/>
            <person name="Stevens L."/>
            <person name="Kumar S."/>
            <person name="Horikawa D."/>
            <person name="Ishino K."/>
            <person name="Komine S."/>
            <person name="Tomita M."/>
            <person name="Blaxter M."/>
            <person name="Arakawa K."/>
        </authorList>
    </citation>
    <scope>NUCLEOTIDE SEQUENCE [LARGE SCALE GENOMIC DNA]</scope>
    <source>
        <strain evidence="35">Z151</strain>
    </source>
</reference>
<keyword evidence="12 26" id="KW-0862">Zinc</keyword>
<keyword evidence="17" id="KW-0090">Biological rhythms</keyword>
<dbReference type="CDD" id="cd20910">
    <property type="entry name" value="NCBD_CREBBP-p300_like"/>
    <property type="match status" value="1"/>
</dbReference>
<dbReference type="SUPFAM" id="SSF69125">
    <property type="entry name" value="Nuclear receptor coactivator interlocking domain"/>
    <property type="match status" value="1"/>
</dbReference>
<feature type="compositionally biased region" description="Polar residues" evidence="28">
    <location>
        <begin position="149"/>
        <end position="178"/>
    </location>
</feature>
<dbReference type="Gene3D" id="2.10.110.40">
    <property type="match status" value="1"/>
</dbReference>
<evidence type="ECO:0000256" key="5">
    <source>
        <dbReference type="ARBA" id="ARBA00022490"/>
    </source>
</evidence>
<evidence type="ECO:0000256" key="7">
    <source>
        <dbReference type="ARBA" id="ARBA00022553"/>
    </source>
</evidence>
<dbReference type="GO" id="GO:0004402">
    <property type="term" value="F:histone acetyltransferase activity"/>
    <property type="evidence" value="ECO:0007669"/>
    <property type="project" value="InterPro"/>
</dbReference>
<dbReference type="Gene3D" id="1.10.1630.10">
    <property type="entry name" value="Nuclear receptor coactivator, CREB-bp-like, interlocking domain"/>
    <property type="match status" value="1"/>
</dbReference>
<feature type="compositionally biased region" description="Polar residues" evidence="28">
    <location>
        <begin position="971"/>
        <end position="983"/>
    </location>
</feature>
<dbReference type="Proteomes" id="UP000192578">
    <property type="component" value="Unassembled WGS sequence"/>
</dbReference>
<keyword evidence="7" id="KW-0597">Phosphoprotein</keyword>
<evidence type="ECO:0000256" key="21">
    <source>
        <dbReference type="ARBA" id="ARBA00023242"/>
    </source>
</evidence>
<dbReference type="EMBL" id="MTYJ01000049">
    <property type="protein sequence ID" value="OQV18444.1"/>
    <property type="molecule type" value="Genomic_DNA"/>
</dbReference>
<dbReference type="InterPro" id="IPR038547">
    <property type="entry name" value="RING_CBP-p300_sf"/>
</dbReference>
<dbReference type="SUPFAM" id="SSF57850">
    <property type="entry name" value="RING/U-box"/>
    <property type="match status" value="1"/>
</dbReference>
<evidence type="ECO:0000256" key="22">
    <source>
        <dbReference type="ARBA" id="ARBA00023315"/>
    </source>
</evidence>
<feature type="domain" description="Bromo" evidence="29">
    <location>
        <begin position="1049"/>
        <end position="1121"/>
    </location>
</feature>
<evidence type="ECO:0000256" key="8">
    <source>
        <dbReference type="ARBA" id="ARBA00022679"/>
    </source>
</evidence>
<keyword evidence="35" id="KW-1185">Reference proteome</keyword>
<dbReference type="InterPro" id="IPR037073">
    <property type="entry name" value="Nuc_rcpt_coact_CREBbp_sf"/>
</dbReference>
<keyword evidence="13" id="KW-0832">Ubl conjugation</keyword>
<feature type="compositionally biased region" description="Low complexity" evidence="28">
    <location>
        <begin position="333"/>
        <end position="353"/>
    </location>
</feature>
<dbReference type="PROSITE" id="PS50134">
    <property type="entry name" value="ZF_TAZ"/>
    <property type="match status" value="2"/>
</dbReference>
<dbReference type="InterPro" id="IPR056484">
    <property type="entry name" value="PHD_P300"/>
</dbReference>
<feature type="compositionally biased region" description="Basic and acidic residues" evidence="28">
    <location>
        <begin position="1701"/>
        <end position="1714"/>
    </location>
</feature>
<evidence type="ECO:0000256" key="1">
    <source>
        <dbReference type="ARBA" id="ARBA00004123"/>
    </source>
</evidence>
<dbReference type="PANTHER" id="PTHR13808:SF1">
    <property type="entry name" value="HISTONE ACETYLTRANSFERASE"/>
    <property type="match status" value="1"/>
</dbReference>
<dbReference type="InterPro" id="IPR031162">
    <property type="entry name" value="CBP_P300_HAT"/>
</dbReference>
<feature type="domain" description="CBP/p300-type HAT" evidence="33">
    <location>
        <begin position="1269"/>
        <end position="1654"/>
    </location>
</feature>
<dbReference type="GO" id="GO:0140297">
    <property type="term" value="F:DNA-binding transcription factor binding"/>
    <property type="evidence" value="ECO:0007669"/>
    <property type="project" value="UniProtKB-ARBA"/>
</dbReference>
<feature type="region of interest" description="Disordered" evidence="28">
    <location>
        <begin position="844"/>
        <end position="864"/>
    </location>
</feature>
<dbReference type="PROSITE" id="PS50014">
    <property type="entry name" value="BROMODOMAIN_2"/>
    <property type="match status" value="1"/>
</dbReference>
<dbReference type="InterPro" id="IPR014744">
    <property type="entry name" value="Nuc_rcpt_coact_CREBbp"/>
</dbReference>
<dbReference type="SMART" id="SM00551">
    <property type="entry name" value="ZnF_TAZ"/>
    <property type="match status" value="2"/>
</dbReference>
<dbReference type="SUPFAM" id="SSF47370">
    <property type="entry name" value="Bromodomain"/>
    <property type="match status" value="1"/>
</dbReference>
<comment type="catalytic activity">
    <reaction evidence="23">
        <text>(S)-lactoyl-CoA + L-lysyl-[protein] = N(6)-[(S)-lactoyl]-L-lysyl-[protein] + CoA + H(+)</text>
        <dbReference type="Rhea" id="RHEA:61996"/>
        <dbReference type="Rhea" id="RHEA-COMP:9752"/>
        <dbReference type="Rhea" id="RHEA-COMP:19466"/>
        <dbReference type="ChEBI" id="CHEBI:15378"/>
        <dbReference type="ChEBI" id="CHEBI:29969"/>
        <dbReference type="ChEBI" id="CHEBI:57287"/>
        <dbReference type="ChEBI" id="CHEBI:231527"/>
        <dbReference type="ChEBI" id="CHEBI:231528"/>
    </reaction>
    <physiologicalReaction direction="left-to-right" evidence="23">
        <dbReference type="Rhea" id="RHEA:61997"/>
    </physiologicalReaction>
</comment>
<dbReference type="GO" id="GO:0005667">
    <property type="term" value="C:transcription regulator complex"/>
    <property type="evidence" value="ECO:0007669"/>
    <property type="project" value="TreeGrafter"/>
</dbReference>
<evidence type="ECO:0000256" key="24">
    <source>
        <dbReference type="ARBA" id="ARBA00048017"/>
    </source>
</evidence>
<dbReference type="InterPro" id="IPR000433">
    <property type="entry name" value="Znf_ZZ"/>
</dbReference>
<feature type="region of interest" description="Disordered" evidence="28">
    <location>
        <begin position="2135"/>
        <end position="2234"/>
    </location>
</feature>
<feature type="region of interest" description="Disordered" evidence="28">
    <location>
        <begin position="1896"/>
        <end position="1930"/>
    </location>
</feature>
<feature type="zinc finger region" description="TAZ-type" evidence="26">
    <location>
        <begin position="1719"/>
        <end position="1802"/>
    </location>
</feature>
<dbReference type="GO" id="GO:0000123">
    <property type="term" value="C:histone acetyltransferase complex"/>
    <property type="evidence" value="ECO:0007669"/>
    <property type="project" value="InterPro"/>
</dbReference>
<evidence type="ECO:0000256" key="18">
    <source>
        <dbReference type="ARBA" id="ARBA00023117"/>
    </source>
</evidence>
<dbReference type="InterPro" id="IPR013178">
    <property type="entry name" value="Histone_AcTrfase_Rtt109/CBP"/>
</dbReference>
<feature type="compositionally biased region" description="Low complexity" evidence="28">
    <location>
        <begin position="2195"/>
        <end position="2207"/>
    </location>
</feature>
<keyword evidence="4" id="KW-0488">Methylation</keyword>
<evidence type="ECO:0000256" key="9">
    <source>
        <dbReference type="ARBA" id="ARBA00022723"/>
    </source>
</evidence>
<feature type="region of interest" description="Disordered" evidence="28">
    <location>
        <begin position="100"/>
        <end position="197"/>
    </location>
</feature>
<dbReference type="InterPro" id="IPR000197">
    <property type="entry name" value="Znf_TAZ"/>
</dbReference>
<evidence type="ECO:0000256" key="23">
    <source>
        <dbReference type="ARBA" id="ARBA00047411"/>
    </source>
</evidence>
<feature type="region of interest" description="Disordered" evidence="28">
    <location>
        <begin position="581"/>
        <end position="608"/>
    </location>
</feature>
<feature type="compositionally biased region" description="Polar residues" evidence="28">
    <location>
        <begin position="1840"/>
        <end position="1862"/>
    </location>
</feature>
<feature type="region of interest" description="Disordered" evidence="28">
    <location>
        <begin position="2248"/>
        <end position="2311"/>
    </location>
</feature>
<dbReference type="Gene3D" id="1.20.920.10">
    <property type="entry name" value="Bromodomain-like"/>
    <property type="match status" value="1"/>
</dbReference>
<feature type="compositionally biased region" description="Gly residues" evidence="28">
    <location>
        <begin position="179"/>
        <end position="197"/>
    </location>
</feature>
<evidence type="ECO:0000256" key="14">
    <source>
        <dbReference type="ARBA" id="ARBA00022853"/>
    </source>
</evidence>
<keyword evidence="6" id="KW-1017">Isopeptide bond</keyword>
<evidence type="ECO:0000259" key="33">
    <source>
        <dbReference type="PROSITE" id="PS51727"/>
    </source>
</evidence>
<evidence type="ECO:0000256" key="6">
    <source>
        <dbReference type="ARBA" id="ARBA00022499"/>
    </source>
</evidence>
<dbReference type="SMART" id="SM00297">
    <property type="entry name" value="BROMO"/>
    <property type="match status" value="1"/>
</dbReference>
<evidence type="ECO:0000256" key="27">
    <source>
        <dbReference type="PROSITE-ProRule" id="PRU00228"/>
    </source>
</evidence>
<comment type="caution">
    <text evidence="34">The sequence shown here is derived from an EMBL/GenBank/DDBJ whole genome shotgun (WGS) entry which is preliminary data.</text>
</comment>
<dbReference type="SUPFAM" id="SSF47040">
    <property type="entry name" value="Kix domain of CBP (creb binding protein)"/>
    <property type="match status" value="1"/>
</dbReference>
<feature type="domain" description="TAZ-type" evidence="30">
    <location>
        <begin position="1719"/>
        <end position="1802"/>
    </location>
</feature>
<feature type="compositionally biased region" description="Low complexity" evidence="28">
    <location>
        <begin position="2273"/>
        <end position="2292"/>
    </location>
</feature>
<proteinExistence type="predicted"/>
<feature type="compositionally biased region" description="Low complexity" evidence="28">
    <location>
        <begin position="2135"/>
        <end position="2159"/>
    </location>
</feature>
<dbReference type="GO" id="GO:0048511">
    <property type="term" value="P:rhythmic process"/>
    <property type="evidence" value="ECO:0007669"/>
    <property type="project" value="UniProtKB-KW"/>
</dbReference>
<evidence type="ECO:0000256" key="20">
    <source>
        <dbReference type="ARBA" id="ARBA00023163"/>
    </source>
</evidence>
<feature type="compositionally biased region" description="Gly residues" evidence="28">
    <location>
        <begin position="1898"/>
        <end position="1925"/>
    </location>
</feature>
<evidence type="ECO:0000256" key="3">
    <source>
        <dbReference type="ARBA" id="ARBA00013184"/>
    </source>
</evidence>
<dbReference type="InterPro" id="IPR035898">
    <property type="entry name" value="TAZ_dom_sf"/>
</dbReference>
<evidence type="ECO:0000259" key="29">
    <source>
        <dbReference type="PROSITE" id="PS50014"/>
    </source>
</evidence>
<feature type="compositionally biased region" description="Low complexity" evidence="28">
    <location>
        <begin position="365"/>
        <end position="375"/>
    </location>
</feature>
<evidence type="ECO:0000256" key="19">
    <source>
        <dbReference type="ARBA" id="ARBA00023159"/>
    </source>
</evidence>
<evidence type="ECO:0000256" key="2">
    <source>
        <dbReference type="ARBA" id="ARBA00004496"/>
    </source>
</evidence>
<keyword evidence="9 26" id="KW-0479">Metal-binding</keyword>
<feature type="region of interest" description="Disordered" evidence="28">
    <location>
        <begin position="1832"/>
        <end position="1867"/>
    </location>
</feature>
<dbReference type="PROSITE" id="PS50952">
    <property type="entry name" value="KIX"/>
    <property type="match status" value="1"/>
</dbReference>
<keyword evidence="21" id="KW-0539">Nucleus</keyword>
<dbReference type="SUPFAM" id="SSF57933">
    <property type="entry name" value="TAZ domain"/>
    <property type="match status" value="2"/>
</dbReference>
<keyword evidence="11 27" id="KW-0863">Zinc-finger</keyword>
<keyword evidence="22" id="KW-0012">Acyltransferase</keyword>
<dbReference type="GO" id="GO:0045944">
    <property type="term" value="P:positive regulation of transcription by RNA polymerase II"/>
    <property type="evidence" value="ECO:0007669"/>
    <property type="project" value="UniProtKB-ARBA"/>
</dbReference>
<dbReference type="Pfam" id="PF09030">
    <property type="entry name" value="Creb_binding"/>
    <property type="match status" value="1"/>
</dbReference>
<dbReference type="Pfam" id="PF02172">
    <property type="entry name" value="KIX"/>
    <property type="match status" value="1"/>
</dbReference>
<evidence type="ECO:0000256" key="15">
    <source>
        <dbReference type="ARBA" id="ARBA00022990"/>
    </source>
</evidence>
<comment type="catalytic activity">
    <reaction evidence="24">
        <text>L-lysyl-[protein] + acetyl-CoA = N(6)-acetyl-L-lysyl-[protein] + CoA + H(+)</text>
        <dbReference type="Rhea" id="RHEA:45948"/>
        <dbReference type="Rhea" id="RHEA-COMP:9752"/>
        <dbReference type="Rhea" id="RHEA-COMP:10731"/>
        <dbReference type="ChEBI" id="CHEBI:15378"/>
        <dbReference type="ChEBI" id="CHEBI:29969"/>
        <dbReference type="ChEBI" id="CHEBI:57287"/>
        <dbReference type="ChEBI" id="CHEBI:57288"/>
        <dbReference type="ChEBI" id="CHEBI:61930"/>
        <dbReference type="EC" id="2.3.1.48"/>
    </reaction>
</comment>
<evidence type="ECO:0000256" key="17">
    <source>
        <dbReference type="ARBA" id="ARBA00023108"/>
    </source>
</evidence>
<dbReference type="CDD" id="cd15557">
    <property type="entry name" value="PHD_CBP_p300"/>
    <property type="match status" value="1"/>
</dbReference>
<gene>
    <name evidence="34" type="ORF">BV898_07454</name>
</gene>
<evidence type="ECO:0000256" key="16">
    <source>
        <dbReference type="ARBA" id="ARBA00023015"/>
    </source>
</evidence>
<evidence type="ECO:0000256" key="26">
    <source>
        <dbReference type="PROSITE-ProRule" id="PRU00203"/>
    </source>
</evidence>
<name>A0A1W0WTB3_HYPEX</name>
<organism evidence="34 35">
    <name type="scientific">Hypsibius exemplaris</name>
    <name type="common">Freshwater tardigrade</name>
    <dbReference type="NCBI Taxonomy" id="2072580"/>
    <lineage>
        <taxon>Eukaryota</taxon>
        <taxon>Metazoa</taxon>
        <taxon>Ecdysozoa</taxon>
        <taxon>Tardigrada</taxon>
        <taxon>Eutardigrada</taxon>
        <taxon>Parachela</taxon>
        <taxon>Hypsibioidea</taxon>
        <taxon>Hypsibiidae</taxon>
        <taxon>Hypsibius</taxon>
    </lineage>
</organism>
<feature type="region of interest" description="Disordered" evidence="28">
    <location>
        <begin position="798"/>
        <end position="827"/>
    </location>
</feature>
<dbReference type="PRINTS" id="PR00503">
    <property type="entry name" value="BROMODOMAIN"/>
</dbReference>
<dbReference type="FunFam" id="1.20.1020.10:FF:000002">
    <property type="entry name" value="E1A binding protein p300"/>
    <property type="match status" value="1"/>
</dbReference>
<dbReference type="InterPro" id="IPR036529">
    <property type="entry name" value="KIX_dom_sf"/>
</dbReference>
<feature type="compositionally biased region" description="Low complexity" evidence="28">
    <location>
        <begin position="2302"/>
        <end position="2311"/>
    </location>
</feature>
<keyword evidence="5" id="KW-0963">Cytoplasm</keyword>
<dbReference type="GO" id="GO:0031981">
    <property type="term" value="C:nuclear lumen"/>
    <property type="evidence" value="ECO:0007669"/>
    <property type="project" value="UniProtKB-ARBA"/>
</dbReference>
<comment type="subcellular location">
    <subcellularLocation>
        <location evidence="2">Cytoplasm</location>
    </subcellularLocation>
    <subcellularLocation>
        <location evidence="1">Nucleus</location>
    </subcellularLocation>
</comment>
<dbReference type="CDD" id="cd02337">
    <property type="entry name" value="ZZ_CBP"/>
    <property type="match status" value="1"/>
</dbReference>
<evidence type="ECO:0000313" key="34">
    <source>
        <dbReference type="EMBL" id="OQV18444.1"/>
    </source>
</evidence>
<dbReference type="Pfam" id="PF06001">
    <property type="entry name" value="RING_CBP-p300"/>
    <property type="match status" value="1"/>
</dbReference>
<dbReference type="GO" id="GO:0005737">
    <property type="term" value="C:cytoplasm"/>
    <property type="evidence" value="ECO:0007669"/>
    <property type="project" value="UniProtKB-SubCell"/>
</dbReference>
<evidence type="ECO:0000313" key="35">
    <source>
        <dbReference type="Proteomes" id="UP000192578"/>
    </source>
</evidence>
<evidence type="ECO:0000256" key="4">
    <source>
        <dbReference type="ARBA" id="ARBA00022481"/>
    </source>
</evidence>
<dbReference type="Pfam" id="PF23570">
    <property type="entry name" value="PHD_P300"/>
    <property type="match status" value="1"/>
</dbReference>
<feature type="compositionally biased region" description="Polar residues" evidence="28">
    <location>
        <begin position="917"/>
        <end position="929"/>
    </location>
</feature>
<dbReference type="GO" id="GO:0031490">
    <property type="term" value="F:chromatin DNA binding"/>
    <property type="evidence" value="ECO:0007669"/>
    <property type="project" value="TreeGrafter"/>
</dbReference>
<keyword evidence="14" id="KW-0156">Chromatin regulator</keyword>
<feature type="compositionally biased region" description="Polar residues" evidence="28">
    <location>
        <begin position="60"/>
        <end position="76"/>
    </location>
</feature>
<accession>A0A1W0WTB3</accession>
<feature type="region of interest" description="Disordered" evidence="28">
    <location>
        <begin position="2331"/>
        <end position="2413"/>
    </location>
</feature>
<protein>
    <recommendedName>
        <fullName evidence="3">histone acetyltransferase</fullName>
        <ecNumber evidence="3">2.3.1.48</ecNumber>
    </recommendedName>
</protein>
<dbReference type="InterPro" id="IPR013083">
    <property type="entry name" value="Znf_RING/FYVE/PHD"/>
</dbReference>
<feature type="compositionally biased region" description="Low complexity" evidence="28">
    <location>
        <begin position="984"/>
        <end position="993"/>
    </location>
</feature>
<evidence type="ECO:0000256" key="10">
    <source>
        <dbReference type="ARBA" id="ARBA00022737"/>
    </source>
</evidence>
<dbReference type="Pfam" id="PF02135">
    <property type="entry name" value="zf-TAZ"/>
    <property type="match status" value="2"/>
</dbReference>
<dbReference type="Pfam" id="PF00569">
    <property type="entry name" value="ZZ"/>
    <property type="match status" value="1"/>
</dbReference>
<dbReference type="GO" id="GO:0003713">
    <property type="term" value="F:transcription coactivator activity"/>
    <property type="evidence" value="ECO:0007669"/>
    <property type="project" value="InterPro"/>
</dbReference>
<feature type="region of interest" description="Disordered" evidence="28">
    <location>
        <begin position="901"/>
        <end position="1029"/>
    </location>
</feature>
<evidence type="ECO:0000256" key="28">
    <source>
        <dbReference type="SAM" id="MobiDB-lite"/>
    </source>
</evidence>
<dbReference type="OrthoDB" id="899at2759"/>
<dbReference type="InterPro" id="IPR003101">
    <property type="entry name" value="KIX_dom"/>
</dbReference>
<feature type="domain" description="TAZ-type" evidence="30">
    <location>
        <begin position="445"/>
        <end position="533"/>
    </location>
</feature>
<evidence type="ECO:0000259" key="31">
    <source>
        <dbReference type="PROSITE" id="PS50135"/>
    </source>
</evidence>
<feature type="compositionally biased region" description="Basic and acidic residues" evidence="28">
    <location>
        <begin position="955"/>
        <end position="968"/>
    </location>
</feature>
<dbReference type="PROSITE" id="PS51727">
    <property type="entry name" value="CBP_P300_HAT"/>
    <property type="match status" value="1"/>
</dbReference>
<keyword evidence="19" id="KW-0010">Activator</keyword>
<dbReference type="InterPro" id="IPR010303">
    <property type="entry name" value="RING_CBP-p300"/>
</dbReference>
<keyword evidence="10" id="KW-0677">Repeat</keyword>
<feature type="domain" description="ZZ-type" evidence="31">
    <location>
        <begin position="1657"/>
        <end position="1705"/>
    </location>
</feature>
<feature type="compositionally biased region" description="Polar residues" evidence="28">
    <location>
        <begin position="2170"/>
        <end position="2187"/>
    </location>
</feature>
<keyword evidence="18 25" id="KW-0103">Bromodomain</keyword>
<dbReference type="Gene3D" id="3.30.60.90">
    <property type="match status" value="1"/>
</dbReference>
<feature type="domain" description="KIX" evidence="32">
    <location>
        <begin position="681"/>
        <end position="760"/>
    </location>
</feature>
<evidence type="ECO:0000256" key="25">
    <source>
        <dbReference type="PROSITE-ProRule" id="PRU00035"/>
    </source>
</evidence>
<keyword evidence="8" id="KW-0808">Transferase</keyword>
<dbReference type="Gene3D" id="3.30.40.10">
    <property type="entry name" value="Zinc/RING finger domain, C3HC4 (zinc finger)"/>
    <property type="match status" value="1"/>
</dbReference>
<dbReference type="PANTHER" id="PTHR13808">
    <property type="entry name" value="CBP/P300-RELATED"/>
    <property type="match status" value="1"/>
</dbReference>
<keyword evidence="15" id="KW-0007">Acetylation</keyword>
<dbReference type="InterPro" id="IPR001487">
    <property type="entry name" value="Bromodomain"/>
</dbReference>
<feature type="region of interest" description="Disordered" evidence="28">
    <location>
        <begin position="365"/>
        <end position="384"/>
    </location>
</feature>
<feature type="region of interest" description="Disordered" evidence="28">
    <location>
        <begin position="1509"/>
        <end position="1563"/>
    </location>
</feature>